<feature type="non-terminal residue" evidence="8">
    <location>
        <position position="1"/>
    </location>
</feature>
<dbReference type="AlphaFoldDB" id="A0A074WE51"/>
<reference evidence="8 9" key="1">
    <citation type="journal article" date="2014" name="BMC Genomics">
        <title>Genome sequencing of four Aureobasidium pullulans varieties: biotechnological potential, stress tolerance, and description of new species.</title>
        <authorList>
            <person name="Gostin Ar C."/>
            <person name="Ohm R.A."/>
            <person name="Kogej T."/>
            <person name="Sonjak S."/>
            <person name="Turk M."/>
            <person name="Zajc J."/>
            <person name="Zalar P."/>
            <person name="Grube M."/>
            <person name="Sun H."/>
            <person name="Han J."/>
            <person name="Sharma A."/>
            <person name="Chiniquy J."/>
            <person name="Ngan C.Y."/>
            <person name="Lipzen A."/>
            <person name="Barry K."/>
            <person name="Grigoriev I.V."/>
            <person name="Gunde-Cimerman N."/>
        </authorList>
    </citation>
    <scope>NUCLEOTIDE SEQUENCE [LARGE SCALE GENOMIC DNA]</scope>
    <source>
        <strain evidence="8 9">CBS 147.97</strain>
    </source>
</reference>
<dbReference type="InterPro" id="IPR049326">
    <property type="entry name" value="Rhodopsin_dom_fungi"/>
</dbReference>
<dbReference type="GeneID" id="25408002"/>
<feature type="non-terminal residue" evidence="8">
    <location>
        <position position="317"/>
    </location>
</feature>
<keyword evidence="9" id="KW-1185">Reference proteome</keyword>
<feature type="domain" description="Rhodopsin" evidence="7">
    <location>
        <begin position="16"/>
        <end position="257"/>
    </location>
</feature>
<evidence type="ECO:0000256" key="3">
    <source>
        <dbReference type="ARBA" id="ARBA00022989"/>
    </source>
</evidence>
<evidence type="ECO:0000256" key="2">
    <source>
        <dbReference type="ARBA" id="ARBA00022692"/>
    </source>
</evidence>
<evidence type="ECO:0000256" key="4">
    <source>
        <dbReference type="ARBA" id="ARBA00023136"/>
    </source>
</evidence>
<dbReference type="EMBL" id="KL584719">
    <property type="protein sequence ID" value="KEQ69839.1"/>
    <property type="molecule type" value="Genomic_DNA"/>
</dbReference>
<proteinExistence type="inferred from homology"/>
<name>A0A074WE51_9PEZI</name>
<evidence type="ECO:0000256" key="6">
    <source>
        <dbReference type="SAM" id="Phobius"/>
    </source>
</evidence>
<sequence>IEWTLFALAYSLVGLRIGVRVARRQQKHVIISDCLLIVSALNCLGLIICDTWTYALGGMRYIPQGQGLSAADIKNSVTLDKISFASNYFYDTGMYWPKAALIALYFKIIPNTMPRLRSSLYVVTGFVAACAVCTCLLDTLWCAPDVSSNWSMEEGACSTFNSLLVLQIDWAMNCFSDVAIFVLPFPLLRHLHLNRNQIYGLLLTFTLGLATIAVNLARFITIQTGNNWNAVFIWSMAEMAVAIMVVSLPALKTLLHRKNKNSILANSLSNGHRYVVTASQRKSVFGRGEILDDGGSEIELNHVGKDVIYKTKEVSVD</sequence>
<feature type="transmembrane region" description="Helical" evidence="6">
    <location>
        <begin position="170"/>
        <end position="188"/>
    </location>
</feature>
<dbReference type="PANTHER" id="PTHR33048">
    <property type="entry name" value="PTH11-LIKE INTEGRAL MEMBRANE PROTEIN (AFU_ORTHOLOGUE AFUA_5G11245)"/>
    <property type="match status" value="1"/>
</dbReference>
<organism evidence="8 9">
    <name type="scientific">Aureobasidium namibiae CBS 147.97</name>
    <dbReference type="NCBI Taxonomy" id="1043004"/>
    <lineage>
        <taxon>Eukaryota</taxon>
        <taxon>Fungi</taxon>
        <taxon>Dikarya</taxon>
        <taxon>Ascomycota</taxon>
        <taxon>Pezizomycotina</taxon>
        <taxon>Dothideomycetes</taxon>
        <taxon>Dothideomycetidae</taxon>
        <taxon>Dothideales</taxon>
        <taxon>Saccotheciaceae</taxon>
        <taxon>Aureobasidium</taxon>
    </lineage>
</organism>
<comment type="subcellular location">
    <subcellularLocation>
        <location evidence="1">Membrane</location>
        <topology evidence="1">Multi-pass membrane protein</topology>
    </subcellularLocation>
</comment>
<feature type="transmembrane region" description="Helical" evidence="6">
    <location>
        <begin position="120"/>
        <end position="141"/>
    </location>
</feature>
<keyword evidence="4 6" id="KW-0472">Membrane</keyword>
<evidence type="ECO:0000259" key="7">
    <source>
        <dbReference type="Pfam" id="PF20684"/>
    </source>
</evidence>
<feature type="transmembrane region" description="Helical" evidence="6">
    <location>
        <begin position="200"/>
        <end position="220"/>
    </location>
</feature>
<evidence type="ECO:0000256" key="5">
    <source>
        <dbReference type="ARBA" id="ARBA00038359"/>
    </source>
</evidence>
<dbReference type="STRING" id="1043004.A0A074WE51"/>
<dbReference type="GO" id="GO:0016020">
    <property type="term" value="C:membrane"/>
    <property type="evidence" value="ECO:0007669"/>
    <property type="project" value="UniProtKB-SubCell"/>
</dbReference>
<dbReference type="HOGENOM" id="CLU_070115_0_0_1"/>
<dbReference type="OrthoDB" id="444631at2759"/>
<evidence type="ECO:0000313" key="9">
    <source>
        <dbReference type="Proteomes" id="UP000027730"/>
    </source>
</evidence>
<keyword evidence="2 6" id="KW-0812">Transmembrane</keyword>
<dbReference type="Proteomes" id="UP000027730">
    <property type="component" value="Unassembled WGS sequence"/>
</dbReference>
<feature type="transmembrane region" description="Helical" evidence="6">
    <location>
        <begin position="34"/>
        <end position="55"/>
    </location>
</feature>
<comment type="similarity">
    <text evidence="5">Belongs to the SAT4 family.</text>
</comment>
<dbReference type="RefSeq" id="XP_013424020.1">
    <property type="nucleotide sequence ID" value="XM_013568566.1"/>
</dbReference>
<feature type="transmembrane region" description="Helical" evidence="6">
    <location>
        <begin position="88"/>
        <end position="108"/>
    </location>
</feature>
<evidence type="ECO:0000256" key="1">
    <source>
        <dbReference type="ARBA" id="ARBA00004141"/>
    </source>
</evidence>
<protein>
    <recommendedName>
        <fullName evidence="7">Rhodopsin domain-containing protein</fullName>
    </recommendedName>
</protein>
<feature type="transmembrane region" description="Helical" evidence="6">
    <location>
        <begin position="232"/>
        <end position="251"/>
    </location>
</feature>
<gene>
    <name evidence="8" type="ORF">M436DRAFT_18169</name>
</gene>
<feature type="transmembrane region" description="Helical" evidence="6">
    <location>
        <begin position="6"/>
        <end position="22"/>
    </location>
</feature>
<evidence type="ECO:0000313" key="8">
    <source>
        <dbReference type="EMBL" id="KEQ69839.1"/>
    </source>
</evidence>
<dbReference type="InterPro" id="IPR052337">
    <property type="entry name" value="SAT4-like"/>
</dbReference>
<accession>A0A074WE51</accession>
<dbReference type="PANTHER" id="PTHR33048:SF92">
    <property type="entry name" value="INTEGRAL MEMBRANE PROTEIN"/>
    <property type="match status" value="1"/>
</dbReference>
<keyword evidence="3 6" id="KW-1133">Transmembrane helix</keyword>
<dbReference type="Pfam" id="PF20684">
    <property type="entry name" value="Fung_rhodopsin"/>
    <property type="match status" value="1"/>
</dbReference>